<dbReference type="GO" id="GO:0003676">
    <property type="term" value="F:nucleic acid binding"/>
    <property type="evidence" value="ECO:0007669"/>
    <property type="project" value="InterPro"/>
</dbReference>
<dbReference type="Gene3D" id="3.30.420.10">
    <property type="entry name" value="Ribonuclease H-like superfamily/Ribonuclease H"/>
    <property type="match status" value="1"/>
</dbReference>
<keyword evidence="1" id="KW-0540">Nuclease</keyword>
<dbReference type="InterPro" id="IPR012337">
    <property type="entry name" value="RNaseH-like_sf"/>
</dbReference>
<name>A0A6C0IH13_9ZZZZ</name>
<evidence type="ECO:0000256" key="3">
    <source>
        <dbReference type="ARBA" id="ARBA00022839"/>
    </source>
</evidence>
<dbReference type="AlphaFoldDB" id="A0A6C0IH13"/>
<dbReference type="EMBL" id="MN740171">
    <property type="protein sequence ID" value="QHT91910.1"/>
    <property type="molecule type" value="Genomic_DNA"/>
</dbReference>
<proteinExistence type="predicted"/>
<evidence type="ECO:0000313" key="5">
    <source>
        <dbReference type="EMBL" id="QHT91910.1"/>
    </source>
</evidence>
<evidence type="ECO:0000256" key="1">
    <source>
        <dbReference type="ARBA" id="ARBA00022722"/>
    </source>
</evidence>
<dbReference type="GO" id="GO:0008408">
    <property type="term" value="F:3'-5' exonuclease activity"/>
    <property type="evidence" value="ECO:0007669"/>
    <property type="project" value="TreeGrafter"/>
</dbReference>
<keyword evidence="2" id="KW-0378">Hydrolase</keyword>
<dbReference type="InterPro" id="IPR013520">
    <property type="entry name" value="Ribonucl_H"/>
</dbReference>
<protein>
    <recommendedName>
        <fullName evidence="4">Exonuclease domain-containing protein</fullName>
    </recommendedName>
</protein>
<accession>A0A6C0IH13</accession>
<organism evidence="5">
    <name type="scientific">viral metagenome</name>
    <dbReference type="NCBI Taxonomy" id="1070528"/>
    <lineage>
        <taxon>unclassified sequences</taxon>
        <taxon>metagenomes</taxon>
        <taxon>organismal metagenomes</taxon>
    </lineage>
</organism>
<evidence type="ECO:0000256" key="2">
    <source>
        <dbReference type="ARBA" id="ARBA00022801"/>
    </source>
</evidence>
<dbReference type="SUPFAM" id="SSF53098">
    <property type="entry name" value="Ribonuclease H-like"/>
    <property type="match status" value="1"/>
</dbReference>
<dbReference type="PANTHER" id="PTHR30231:SF4">
    <property type="entry name" value="PROTEIN NEN2"/>
    <property type="match status" value="1"/>
</dbReference>
<reference evidence="5" key="1">
    <citation type="journal article" date="2020" name="Nature">
        <title>Giant virus diversity and host interactions through global metagenomics.</title>
        <authorList>
            <person name="Schulz F."/>
            <person name="Roux S."/>
            <person name="Paez-Espino D."/>
            <person name="Jungbluth S."/>
            <person name="Walsh D.A."/>
            <person name="Denef V.J."/>
            <person name="McMahon K.D."/>
            <person name="Konstantinidis K.T."/>
            <person name="Eloe-Fadrosh E.A."/>
            <person name="Kyrpides N.C."/>
            <person name="Woyke T."/>
        </authorList>
    </citation>
    <scope>NUCLEOTIDE SEQUENCE</scope>
    <source>
        <strain evidence="5">GVMAG-M-3300023184-86</strain>
    </source>
</reference>
<dbReference type="PANTHER" id="PTHR30231">
    <property type="entry name" value="DNA POLYMERASE III SUBUNIT EPSILON"/>
    <property type="match status" value="1"/>
</dbReference>
<keyword evidence="3" id="KW-0269">Exonuclease</keyword>
<feature type="domain" description="Exonuclease" evidence="4">
    <location>
        <begin position="2"/>
        <end position="211"/>
    </location>
</feature>
<dbReference type="Pfam" id="PF00929">
    <property type="entry name" value="RNase_T"/>
    <property type="match status" value="1"/>
</dbReference>
<evidence type="ECO:0000259" key="4">
    <source>
        <dbReference type="SMART" id="SM00479"/>
    </source>
</evidence>
<dbReference type="CDD" id="cd06127">
    <property type="entry name" value="DEDDh"/>
    <property type="match status" value="1"/>
</dbReference>
<sequence>MIIITFDTETTGLPKIKMITEKTLHLWPHIVQFSYVIYNNETNNILKTVDHIVKVPENIVISEENSNIHGITDTISKTSGQDIAMVLSEFMQDYNNADIIVAHNMEFDFNIIKVELMRQIYNDTQTVDEKEKITQNLNCLKASSKLCCTMQESIELCNIKALSKQGKEYVKFPSLAELHKHLFGVVPKKLHNSLNDVLICLRCFYKMHFEADIVAINEEVRSSISSLIS</sequence>
<dbReference type="SMART" id="SM00479">
    <property type="entry name" value="EXOIII"/>
    <property type="match status" value="1"/>
</dbReference>
<dbReference type="InterPro" id="IPR036397">
    <property type="entry name" value="RNaseH_sf"/>
</dbReference>